<evidence type="ECO:0000313" key="2">
    <source>
        <dbReference type="Proteomes" id="UP001314170"/>
    </source>
</evidence>
<dbReference type="EMBL" id="CAWUPB010001184">
    <property type="protein sequence ID" value="CAK7350465.1"/>
    <property type="molecule type" value="Genomic_DNA"/>
</dbReference>
<dbReference type="Proteomes" id="UP001314170">
    <property type="component" value="Unassembled WGS sequence"/>
</dbReference>
<accession>A0AAV1SJ55</accession>
<name>A0AAV1SJ55_9ROSI</name>
<evidence type="ECO:0000313" key="1">
    <source>
        <dbReference type="EMBL" id="CAK7350465.1"/>
    </source>
</evidence>
<reference evidence="1 2" key="1">
    <citation type="submission" date="2024-01" db="EMBL/GenBank/DDBJ databases">
        <authorList>
            <person name="Waweru B."/>
        </authorList>
    </citation>
    <scope>NUCLEOTIDE SEQUENCE [LARGE SCALE GENOMIC DNA]</scope>
</reference>
<protein>
    <submittedName>
        <fullName evidence="1">Uncharacterized protein</fullName>
    </submittedName>
</protein>
<comment type="caution">
    <text evidence="1">The sequence shown here is derived from an EMBL/GenBank/DDBJ whole genome shotgun (WGS) entry which is preliminary data.</text>
</comment>
<keyword evidence="2" id="KW-1185">Reference proteome</keyword>
<dbReference type="AlphaFoldDB" id="A0AAV1SJ55"/>
<gene>
    <name evidence="1" type="ORF">DCAF_LOCUS23197</name>
</gene>
<organism evidence="1 2">
    <name type="scientific">Dovyalis caffra</name>
    <dbReference type="NCBI Taxonomy" id="77055"/>
    <lineage>
        <taxon>Eukaryota</taxon>
        <taxon>Viridiplantae</taxon>
        <taxon>Streptophyta</taxon>
        <taxon>Embryophyta</taxon>
        <taxon>Tracheophyta</taxon>
        <taxon>Spermatophyta</taxon>
        <taxon>Magnoliopsida</taxon>
        <taxon>eudicotyledons</taxon>
        <taxon>Gunneridae</taxon>
        <taxon>Pentapetalae</taxon>
        <taxon>rosids</taxon>
        <taxon>fabids</taxon>
        <taxon>Malpighiales</taxon>
        <taxon>Salicaceae</taxon>
        <taxon>Flacourtieae</taxon>
        <taxon>Dovyalis</taxon>
    </lineage>
</organism>
<sequence length="115" mass="13328">MGIFSLIEYLLGNVGPFAKEIVEQLELSFKDTTYITELIGNLVIKWFLVGKLNVEASRVHLKDIPIAYNLSEIKRPHNQLIQKILQNMILCRMDKHHLTMHICSQKIIVVEKELD</sequence>
<feature type="non-terminal residue" evidence="1">
    <location>
        <position position="115"/>
    </location>
</feature>
<proteinExistence type="predicted"/>